<dbReference type="SUPFAM" id="SSF52833">
    <property type="entry name" value="Thioredoxin-like"/>
    <property type="match status" value="1"/>
</dbReference>
<dbReference type="SUPFAM" id="SSF47616">
    <property type="entry name" value="GST C-terminal domain-like"/>
    <property type="match status" value="1"/>
</dbReference>
<evidence type="ECO:0000313" key="3">
    <source>
        <dbReference type="EMBL" id="KAL0961168.1"/>
    </source>
</evidence>
<evidence type="ECO:0008006" key="5">
    <source>
        <dbReference type="Google" id="ProtNLM"/>
    </source>
</evidence>
<dbReference type="InterPro" id="IPR004045">
    <property type="entry name" value="Glutathione_S-Trfase_N"/>
</dbReference>
<dbReference type="EMBL" id="JASNQZ010000001">
    <property type="protein sequence ID" value="KAL0961168.1"/>
    <property type="molecule type" value="Genomic_DNA"/>
</dbReference>
<sequence>MENEVKGMGRTYFRFSLTDFRRFSLNYKGLPYKTVWVEYPDIEKVSKEIGAAPTSTKADGQPRYTLPAIHDPATGTTLSDGPTIAAYLDAQYPDTPTLLPAGTAALQAAFNYAFSGGLGGIGNFVRPTVYTILNPRSQEYFRRTREQLFGKRLEDVAPVGEAREREWEKIKADFDRMDGWILKSGGEFVMGNTISWADITIASTLIWFKRVFGENSGEWKVIVSWNDGRWGKRLHAFEKYQSE</sequence>
<dbReference type="Gene3D" id="3.40.30.10">
    <property type="entry name" value="Glutaredoxin"/>
    <property type="match status" value="1"/>
</dbReference>
<comment type="caution">
    <text evidence="3">The sequence shown here is derived from an EMBL/GenBank/DDBJ whole genome shotgun (WGS) entry which is preliminary data.</text>
</comment>
<keyword evidence="4" id="KW-1185">Reference proteome</keyword>
<dbReference type="InterPro" id="IPR036282">
    <property type="entry name" value="Glutathione-S-Trfase_C_sf"/>
</dbReference>
<dbReference type="InterPro" id="IPR054416">
    <property type="entry name" value="GST_UstS-like_C"/>
</dbReference>
<protein>
    <recommendedName>
        <fullName evidence="5">Glutathione S-transferase</fullName>
    </recommendedName>
</protein>
<reference evidence="4" key="1">
    <citation type="submission" date="2024-06" db="EMBL/GenBank/DDBJ databases">
        <title>Multi-omics analyses provide insights into the biosynthesis of the anticancer antibiotic pleurotin in Hohenbuehelia grisea.</title>
        <authorList>
            <person name="Weaver J.A."/>
            <person name="Alberti F."/>
        </authorList>
    </citation>
    <scope>NUCLEOTIDE SEQUENCE [LARGE SCALE GENOMIC DNA]</scope>
    <source>
        <strain evidence="4">T-177</strain>
    </source>
</reference>
<accession>A0ABR3K1L1</accession>
<evidence type="ECO:0000313" key="4">
    <source>
        <dbReference type="Proteomes" id="UP001556367"/>
    </source>
</evidence>
<name>A0ABR3K1L1_9AGAR</name>
<gene>
    <name evidence="3" type="ORF">HGRIS_006140</name>
</gene>
<dbReference type="InterPro" id="IPR036249">
    <property type="entry name" value="Thioredoxin-like_sf"/>
</dbReference>
<dbReference type="Proteomes" id="UP001556367">
    <property type="component" value="Unassembled WGS sequence"/>
</dbReference>
<evidence type="ECO:0000259" key="1">
    <source>
        <dbReference type="Pfam" id="PF13409"/>
    </source>
</evidence>
<feature type="domain" description="Glutathione S-transferase UstS-like C-terminal" evidence="2">
    <location>
        <begin position="105"/>
        <end position="240"/>
    </location>
</feature>
<proteinExistence type="predicted"/>
<organism evidence="3 4">
    <name type="scientific">Hohenbuehelia grisea</name>
    <dbReference type="NCBI Taxonomy" id="104357"/>
    <lineage>
        <taxon>Eukaryota</taxon>
        <taxon>Fungi</taxon>
        <taxon>Dikarya</taxon>
        <taxon>Basidiomycota</taxon>
        <taxon>Agaricomycotina</taxon>
        <taxon>Agaricomycetes</taxon>
        <taxon>Agaricomycetidae</taxon>
        <taxon>Agaricales</taxon>
        <taxon>Pleurotineae</taxon>
        <taxon>Pleurotaceae</taxon>
        <taxon>Hohenbuehelia</taxon>
    </lineage>
</organism>
<dbReference type="Pfam" id="PF22041">
    <property type="entry name" value="GST_C_7"/>
    <property type="match status" value="1"/>
</dbReference>
<dbReference type="Pfam" id="PF13409">
    <property type="entry name" value="GST_N_2"/>
    <property type="match status" value="1"/>
</dbReference>
<evidence type="ECO:0000259" key="2">
    <source>
        <dbReference type="Pfam" id="PF22041"/>
    </source>
</evidence>
<feature type="domain" description="GST N-terminal" evidence="1">
    <location>
        <begin position="24"/>
        <end position="91"/>
    </location>
</feature>
<dbReference type="Gene3D" id="1.20.1050.10">
    <property type="match status" value="1"/>
</dbReference>